<dbReference type="Gene3D" id="1.20.1250.20">
    <property type="entry name" value="MFS general substrate transporter like domains"/>
    <property type="match status" value="1"/>
</dbReference>
<proteinExistence type="inferred from homology"/>
<accession>A0ABV6EJL8</accession>
<comment type="caution">
    <text evidence="11">The sequence shown here is derived from an EMBL/GenBank/DDBJ whole genome shotgun (WGS) entry which is preliminary data.</text>
</comment>
<sequence length="471" mass="52408">MSVSITTKISYGFGAFGKDFAIGIVYMYLMYYYTDVVGLSVGVVGTLFLVARIWDALNDPIMGWIVNSTRTRWGKFKPWILIGTITNSIVLFMLFSAHLFEGQGQLIFVIVTYILWGMTYTLMDIPFWSLVPTITLDKREREELVPYPRFFASLAGFVTAGVTLPFVNYVGGADRGFGFQMFTLVLIAFFVVSTIITLRNVKEVYSSDNPAAESSRINLKTMIGLIYKNDQLSCLLGMALAYNIASNVITGFAIYYFTYVIGDAALFPYYMSYAGAANLITLILFPRLVKTLSRRALWAGASIMPILGSGVLLAIATVGYHNLFLISLAGVLFNIGTALFWVLQVIMVADTVDYGEYKLNVRCESIAYSVQTLVVKAGSALSAFFIGVVLGIVGYVPNAAQSPETVFGMQIIMIALPALFFCVTLFIYFRFYKLNGNFQHTIQTHLQDKYHQVQEVHTPDIKHILIPEAKG</sequence>
<evidence type="ECO:0000256" key="3">
    <source>
        <dbReference type="ARBA" id="ARBA00022448"/>
    </source>
</evidence>
<comment type="similarity">
    <text evidence="2">Belongs to the sodium:galactoside symporter (TC 2.A.2) family.</text>
</comment>
<dbReference type="Pfam" id="PF13347">
    <property type="entry name" value="MFS_2"/>
    <property type="match status" value="1"/>
</dbReference>
<keyword evidence="3" id="KW-0813">Transport</keyword>
<name>A0ABV6EJL8_9GAMM</name>
<feature type="transmembrane region" description="Helical" evidence="10">
    <location>
        <begin position="37"/>
        <end position="57"/>
    </location>
</feature>
<feature type="transmembrane region" description="Helical" evidence="10">
    <location>
        <begin position="296"/>
        <end position="318"/>
    </location>
</feature>
<dbReference type="SUPFAM" id="SSF103473">
    <property type="entry name" value="MFS general substrate transporter"/>
    <property type="match status" value="1"/>
</dbReference>
<evidence type="ECO:0000256" key="1">
    <source>
        <dbReference type="ARBA" id="ARBA00004651"/>
    </source>
</evidence>
<feature type="transmembrane region" description="Helical" evidence="10">
    <location>
        <begin position="150"/>
        <end position="171"/>
    </location>
</feature>
<comment type="subcellular location">
    <subcellularLocation>
        <location evidence="1">Cell membrane</location>
        <topology evidence="1">Multi-pass membrane protein</topology>
    </subcellularLocation>
</comment>
<keyword evidence="12" id="KW-1185">Reference proteome</keyword>
<dbReference type="InterPro" id="IPR039672">
    <property type="entry name" value="MFS_2"/>
</dbReference>
<evidence type="ECO:0000256" key="10">
    <source>
        <dbReference type="SAM" id="Phobius"/>
    </source>
</evidence>
<dbReference type="InterPro" id="IPR018043">
    <property type="entry name" value="Na/Gal_symport_CS"/>
</dbReference>
<dbReference type="RefSeq" id="WP_380679060.1">
    <property type="nucleotide sequence ID" value="NZ_CP173186.1"/>
</dbReference>
<keyword evidence="8 10" id="KW-1133">Transmembrane helix</keyword>
<dbReference type="PROSITE" id="PS00872">
    <property type="entry name" value="NA_GALACTOSIDE_SYMP"/>
    <property type="match status" value="1"/>
</dbReference>
<keyword evidence="6 10" id="KW-0812">Transmembrane</keyword>
<keyword evidence="7" id="KW-0769">Symport</keyword>
<reference evidence="11 12" key="1">
    <citation type="submission" date="2024-09" db="EMBL/GenBank/DDBJ databases">
        <authorList>
            <person name="Sun Q."/>
            <person name="Mori K."/>
        </authorList>
    </citation>
    <scope>NUCLEOTIDE SEQUENCE [LARGE SCALE GENOMIC DNA]</scope>
    <source>
        <strain evidence="11 12">CCM 8626</strain>
    </source>
</reference>
<evidence type="ECO:0000313" key="11">
    <source>
        <dbReference type="EMBL" id="MFC0228884.1"/>
    </source>
</evidence>
<keyword evidence="9 10" id="KW-0472">Membrane</keyword>
<feature type="transmembrane region" description="Helical" evidence="10">
    <location>
        <begin position="324"/>
        <end position="352"/>
    </location>
</feature>
<dbReference type="Proteomes" id="UP001589792">
    <property type="component" value="Unassembled WGS sequence"/>
</dbReference>
<feature type="transmembrane region" description="Helical" evidence="10">
    <location>
        <begin position="232"/>
        <end position="257"/>
    </location>
</feature>
<organism evidence="11 12">
    <name type="scientific">Serratia aquatilis</name>
    <dbReference type="NCBI Taxonomy" id="1737515"/>
    <lineage>
        <taxon>Bacteria</taxon>
        <taxon>Pseudomonadati</taxon>
        <taxon>Pseudomonadota</taxon>
        <taxon>Gammaproteobacteria</taxon>
        <taxon>Enterobacterales</taxon>
        <taxon>Yersiniaceae</taxon>
        <taxon>Serratia</taxon>
    </lineage>
</organism>
<dbReference type="NCBIfam" id="TIGR00792">
    <property type="entry name" value="gph"/>
    <property type="match status" value="1"/>
</dbReference>
<evidence type="ECO:0000256" key="5">
    <source>
        <dbReference type="ARBA" id="ARBA00022597"/>
    </source>
</evidence>
<dbReference type="PANTHER" id="PTHR11328:SF36">
    <property type="entry name" value="MELIBIOSE PERMEASE"/>
    <property type="match status" value="1"/>
</dbReference>
<evidence type="ECO:0000256" key="4">
    <source>
        <dbReference type="ARBA" id="ARBA00022475"/>
    </source>
</evidence>
<dbReference type="InterPro" id="IPR001927">
    <property type="entry name" value="Na/Gal_symport"/>
</dbReference>
<evidence type="ECO:0000256" key="8">
    <source>
        <dbReference type="ARBA" id="ARBA00022989"/>
    </source>
</evidence>
<evidence type="ECO:0000256" key="6">
    <source>
        <dbReference type="ARBA" id="ARBA00022692"/>
    </source>
</evidence>
<feature type="transmembrane region" description="Helical" evidence="10">
    <location>
        <begin position="106"/>
        <end position="130"/>
    </location>
</feature>
<dbReference type="CDD" id="cd17332">
    <property type="entry name" value="MFS_MelB_like"/>
    <property type="match status" value="1"/>
</dbReference>
<dbReference type="EMBL" id="JBHLXG010000027">
    <property type="protein sequence ID" value="MFC0228884.1"/>
    <property type="molecule type" value="Genomic_DNA"/>
</dbReference>
<feature type="transmembrane region" description="Helical" evidence="10">
    <location>
        <begin position="12"/>
        <end position="31"/>
    </location>
</feature>
<protein>
    <submittedName>
        <fullName evidence="11">Melibiose:sodium transporter MelB</fullName>
    </submittedName>
</protein>
<feature type="transmembrane region" description="Helical" evidence="10">
    <location>
        <begin position="177"/>
        <end position="198"/>
    </location>
</feature>
<feature type="transmembrane region" description="Helical" evidence="10">
    <location>
        <begin position="373"/>
        <end position="395"/>
    </location>
</feature>
<evidence type="ECO:0000256" key="9">
    <source>
        <dbReference type="ARBA" id="ARBA00023136"/>
    </source>
</evidence>
<dbReference type="NCBIfam" id="NF007749">
    <property type="entry name" value="PRK10429.1"/>
    <property type="match status" value="1"/>
</dbReference>
<feature type="transmembrane region" description="Helical" evidence="10">
    <location>
        <begin position="269"/>
        <end position="289"/>
    </location>
</feature>
<dbReference type="PANTHER" id="PTHR11328">
    <property type="entry name" value="MAJOR FACILITATOR SUPERFAMILY DOMAIN-CONTAINING PROTEIN"/>
    <property type="match status" value="1"/>
</dbReference>
<feature type="transmembrane region" description="Helical" evidence="10">
    <location>
        <begin position="78"/>
        <end position="100"/>
    </location>
</feature>
<feature type="transmembrane region" description="Helical" evidence="10">
    <location>
        <begin position="407"/>
        <end position="429"/>
    </location>
</feature>
<dbReference type="InterPro" id="IPR036259">
    <property type="entry name" value="MFS_trans_sf"/>
</dbReference>
<evidence type="ECO:0000256" key="7">
    <source>
        <dbReference type="ARBA" id="ARBA00022847"/>
    </source>
</evidence>
<keyword evidence="5" id="KW-0762">Sugar transport</keyword>
<gene>
    <name evidence="11" type="primary">melB</name>
    <name evidence="11" type="ORF">ACFFJ3_20710</name>
</gene>
<keyword evidence="4" id="KW-1003">Cell membrane</keyword>
<evidence type="ECO:0000256" key="2">
    <source>
        <dbReference type="ARBA" id="ARBA00009617"/>
    </source>
</evidence>
<evidence type="ECO:0000313" key="12">
    <source>
        <dbReference type="Proteomes" id="UP001589792"/>
    </source>
</evidence>